<dbReference type="Proteomes" id="UP000077755">
    <property type="component" value="Chromosome 5"/>
</dbReference>
<dbReference type="AlphaFoldDB" id="A0A161YM96"/>
<dbReference type="Gramene" id="KZM94779">
    <property type="protein sequence ID" value="KZM94779"/>
    <property type="gene ID" value="DCAR_018021"/>
</dbReference>
<evidence type="ECO:0000256" key="1">
    <source>
        <dbReference type="SAM" id="MobiDB-lite"/>
    </source>
</evidence>
<dbReference type="Gramene" id="KZN11832">
    <property type="protein sequence ID" value="KZN11832"/>
    <property type="gene ID" value="DCAR_004488"/>
</dbReference>
<reference evidence="2" key="2">
    <citation type="submission" date="2022-03" db="EMBL/GenBank/DDBJ databases">
        <title>Draft title - Genomic analysis of global carrot germplasm unveils the trajectory of domestication and the origin of high carotenoid orange carrot.</title>
        <authorList>
            <person name="Iorizzo M."/>
            <person name="Ellison S."/>
            <person name="Senalik D."/>
            <person name="Macko-Podgorni A."/>
            <person name="Grzebelus D."/>
            <person name="Bostan H."/>
            <person name="Rolling W."/>
            <person name="Curaba J."/>
            <person name="Simon P."/>
        </authorList>
    </citation>
    <scope>NUCLEOTIDE SEQUENCE</scope>
    <source>
        <tissue evidence="2">Leaf</tissue>
    </source>
</reference>
<protein>
    <submittedName>
        <fullName evidence="2">Uncharacterized protein</fullName>
    </submittedName>
</protein>
<feature type="region of interest" description="Disordered" evidence="1">
    <location>
        <begin position="1"/>
        <end position="20"/>
    </location>
</feature>
<organism evidence="2 3">
    <name type="scientific">Daucus carota subsp. sativus</name>
    <name type="common">Carrot</name>
    <dbReference type="NCBI Taxonomy" id="79200"/>
    <lineage>
        <taxon>Eukaryota</taxon>
        <taxon>Viridiplantae</taxon>
        <taxon>Streptophyta</taxon>
        <taxon>Embryophyta</taxon>
        <taxon>Tracheophyta</taxon>
        <taxon>Spermatophyta</taxon>
        <taxon>Magnoliopsida</taxon>
        <taxon>eudicotyledons</taxon>
        <taxon>Gunneridae</taxon>
        <taxon>Pentapetalae</taxon>
        <taxon>asterids</taxon>
        <taxon>campanulids</taxon>
        <taxon>Apiales</taxon>
        <taxon>Apiaceae</taxon>
        <taxon>Apioideae</taxon>
        <taxon>Scandiceae</taxon>
        <taxon>Daucinae</taxon>
        <taxon>Daucus</taxon>
        <taxon>Daucus sect. Daucus</taxon>
    </lineage>
</organism>
<dbReference type="EMBL" id="CP093347">
    <property type="protein sequence ID" value="WOH01252.1"/>
    <property type="molecule type" value="Genomic_DNA"/>
</dbReference>
<evidence type="ECO:0000313" key="2">
    <source>
        <dbReference type="EMBL" id="WOH01252.1"/>
    </source>
</evidence>
<sequence>MMKTTSPSKQSNKKNKLSPTAIKITNTSLPYIGENHLTVINLQTQPFGSTNKKLPTEINTPRSRSLPLYQWSSAI</sequence>
<feature type="compositionally biased region" description="Polar residues" evidence="1">
    <location>
        <begin position="1"/>
        <end position="10"/>
    </location>
</feature>
<proteinExistence type="predicted"/>
<name>A0A161YM96_DAUCS</name>
<dbReference type="Gramene" id="KZM80170">
    <property type="protein sequence ID" value="KZM80170"/>
    <property type="gene ID" value="DCAR_000114"/>
</dbReference>
<gene>
    <name evidence="2" type="ORF">DCAR_0520634</name>
</gene>
<reference evidence="2" key="1">
    <citation type="journal article" date="2016" name="Nat. Genet.">
        <title>A high-quality carrot genome assembly provides new insights into carotenoid accumulation and asterid genome evolution.</title>
        <authorList>
            <person name="Iorizzo M."/>
            <person name="Ellison S."/>
            <person name="Senalik D."/>
            <person name="Zeng P."/>
            <person name="Satapoomin P."/>
            <person name="Huang J."/>
            <person name="Bowman M."/>
            <person name="Iovene M."/>
            <person name="Sanseverino W."/>
            <person name="Cavagnaro P."/>
            <person name="Yildiz M."/>
            <person name="Macko-Podgorni A."/>
            <person name="Moranska E."/>
            <person name="Grzebelus E."/>
            <person name="Grzebelus D."/>
            <person name="Ashrafi H."/>
            <person name="Zheng Z."/>
            <person name="Cheng S."/>
            <person name="Spooner D."/>
            <person name="Van Deynze A."/>
            <person name="Simon P."/>
        </authorList>
    </citation>
    <scope>NUCLEOTIDE SEQUENCE</scope>
    <source>
        <tissue evidence="2">Leaf</tissue>
    </source>
</reference>
<accession>A0A161YM96</accession>
<keyword evidence="3" id="KW-1185">Reference proteome</keyword>
<evidence type="ECO:0000313" key="3">
    <source>
        <dbReference type="Proteomes" id="UP000077755"/>
    </source>
</evidence>